<keyword evidence="7 12" id="KW-0653">Protein transport</keyword>
<proteinExistence type="inferred from homology"/>
<dbReference type="GO" id="GO:0043952">
    <property type="term" value="P:protein transport by the Sec complex"/>
    <property type="evidence" value="ECO:0007669"/>
    <property type="project" value="TreeGrafter"/>
</dbReference>
<sequence length="180" mass="17105">MQTVLIVIHLMIVLALVGVVLIQRSEGGGLGIGGGSGFMSARGTANALTRTTAILATLFFITSLGLGILTRYQGRPSDILDRIPATGGQGNGILDSLGGGAQPPASQPAGNGVPSSGAAAPAPQAPAAQPPATGAPVTTAPAAPAASEPSATAPATTAPAAPATPAAPAPAQPAGVPTGQ</sequence>
<dbReference type="PRINTS" id="PR01651">
    <property type="entry name" value="SECGEXPORT"/>
</dbReference>
<feature type="compositionally biased region" description="Low complexity" evidence="13">
    <location>
        <begin position="108"/>
        <end position="164"/>
    </location>
</feature>
<evidence type="ECO:0000256" key="2">
    <source>
        <dbReference type="ARBA" id="ARBA00008445"/>
    </source>
</evidence>
<dbReference type="RefSeq" id="WP_310807514.1">
    <property type="nucleotide sequence ID" value="NZ_JAVLSH010000004.1"/>
</dbReference>
<reference evidence="15" key="1">
    <citation type="submission" date="2023-07" db="EMBL/GenBank/DDBJ databases">
        <title>Genomic characterization of faba bean (Vicia faba) microsymbionts in Mexican soils.</title>
        <authorList>
            <person name="Rivera Orduna F.N."/>
            <person name="Guevara-Luna J."/>
            <person name="Yan J."/>
            <person name="Arroyo-Herrera I."/>
            <person name="Li Y."/>
            <person name="Vasquez-Murrieta M.S."/>
            <person name="Wang E.T."/>
        </authorList>
    </citation>
    <scope>NUCLEOTIDE SEQUENCE [LARGE SCALE GENOMIC DNA]</scope>
    <source>
        <strain evidence="15">CH6</strain>
    </source>
</reference>
<feature type="compositionally biased region" description="Gly residues" evidence="13">
    <location>
        <begin position="87"/>
        <end position="101"/>
    </location>
</feature>
<feature type="region of interest" description="Disordered" evidence="13">
    <location>
        <begin position="83"/>
        <end position="180"/>
    </location>
</feature>
<feature type="transmembrane region" description="Helical" evidence="12">
    <location>
        <begin position="51"/>
        <end position="72"/>
    </location>
</feature>
<evidence type="ECO:0000256" key="1">
    <source>
        <dbReference type="ARBA" id="ARBA00004651"/>
    </source>
</evidence>
<keyword evidence="8 12" id="KW-1133">Transmembrane helix</keyword>
<dbReference type="AlphaFoldDB" id="A0AAW8P2H8"/>
<name>A0AAW8P2H8_9HYPH</name>
<dbReference type="InterPro" id="IPR004692">
    <property type="entry name" value="SecG"/>
</dbReference>
<protein>
    <recommendedName>
        <fullName evidence="3 12">Protein-export membrane protein SecG</fullName>
    </recommendedName>
</protein>
<accession>A0AAW8P2H8</accession>
<evidence type="ECO:0000256" key="6">
    <source>
        <dbReference type="ARBA" id="ARBA00022692"/>
    </source>
</evidence>
<evidence type="ECO:0000256" key="8">
    <source>
        <dbReference type="ARBA" id="ARBA00022989"/>
    </source>
</evidence>
<comment type="subcellular location">
    <subcellularLocation>
        <location evidence="1 12">Cell membrane</location>
        <topology evidence="1 12">Multi-pass membrane protein</topology>
    </subcellularLocation>
</comment>
<dbReference type="GO" id="GO:0065002">
    <property type="term" value="P:intracellular protein transmembrane transport"/>
    <property type="evidence" value="ECO:0007669"/>
    <property type="project" value="TreeGrafter"/>
</dbReference>
<evidence type="ECO:0000256" key="12">
    <source>
        <dbReference type="RuleBase" id="RU365087"/>
    </source>
</evidence>
<evidence type="ECO:0000256" key="13">
    <source>
        <dbReference type="SAM" id="MobiDB-lite"/>
    </source>
</evidence>
<keyword evidence="6 12" id="KW-0812">Transmembrane</keyword>
<dbReference type="GO" id="GO:0009306">
    <property type="term" value="P:protein secretion"/>
    <property type="evidence" value="ECO:0007669"/>
    <property type="project" value="UniProtKB-UniRule"/>
</dbReference>
<dbReference type="NCBIfam" id="TIGR00810">
    <property type="entry name" value="secG"/>
    <property type="match status" value="1"/>
</dbReference>
<evidence type="ECO:0000313" key="15">
    <source>
        <dbReference type="Proteomes" id="UP001269402"/>
    </source>
</evidence>
<dbReference type="GO" id="GO:0005886">
    <property type="term" value="C:plasma membrane"/>
    <property type="evidence" value="ECO:0007669"/>
    <property type="project" value="UniProtKB-SubCell"/>
</dbReference>
<evidence type="ECO:0000256" key="4">
    <source>
        <dbReference type="ARBA" id="ARBA00022448"/>
    </source>
</evidence>
<evidence type="ECO:0000256" key="3">
    <source>
        <dbReference type="ARBA" id="ARBA00017876"/>
    </source>
</evidence>
<dbReference type="Pfam" id="PF03840">
    <property type="entry name" value="SecG"/>
    <property type="match status" value="1"/>
</dbReference>
<evidence type="ECO:0000256" key="10">
    <source>
        <dbReference type="ARBA" id="ARBA00023136"/>
    </source>
</evidence>
<keyword evidence="4 12" id="KW-0813">Transport</keyword>
<dbReference type="GO" id="GO:0015450">
    <property type="term" value="F:protein-transporting ATPase activity"/>
    <property type="evidence" value="ECO:0007669"/>
    <property type="project" value="UniProtKB-UniRule"/>
</dbReference>
<evidence type="ECO:0000256" key="9">
    <source>
        <dbReference type="ARBA" id="ARBA00023010"/>
    </source>
</evidence>
<keyword evidence="10 12" id="KW-0472">Membrane</keyword>
<comment type="function">
    <text evidence="11 12">Involved in protein export. Participates in an early event of protein translocation.</text>
</comment>
<keyword evidence="5 12" id="KW-1003">Cell membrane</keyword>
<evidence type="ECO:0000256" key="5">
    <source>
        <dbReference type="ARBA" id="ARBA00022475"/>
    </source>
</evidence>
<dbReference type="EMBL" id="JAVLSH010000004">
    <property type="protein sequence ID" value="MDR9760380.1"/>
    <property type="molecule type" value="Genomic_DNA"/>
</dbReference>
<comment type="similarity">
    <text evidence="2 12">Belongs to the SecG family.</text>
</comment>
<evidence type="ECO:0000313" key="14">
    <source>
        <dbReference type="EMBL" id="MDR9760380.1"/>
    </source>
</evidence>
<evidence type="ECO:0000256" key="11">
    <source>
        <dbReference type="ARBA" id="ARBA00025182"/>
    </source>
</evidence>
<dbReference type="PANTHER" id="PTHR34182">
    <property type="entry name" value="PROTEIN-EXPORT MEMBRANE PROTEIN SECG"/>
    <property type="match status" value="1"/>
</dbReference>
<keyword evidence="15" id="KW-1185">Reference proteome</keyword>
<dbReference type="PANTHER" id="PTHR34182:SF1">
    <property type="entry name" value="PROTEIN-EXPORT MEMBRANE PROTEIN SECG"/>
    <property type="match status" value="1"/>
</dbReference>
<comment type="caution">
    <text evidence="14">The sequence shown here is derived from an EMBL/GenBank/DDBJ whole genome shotgun (WGS) entry which is preliminary data.</text>
</comment>
<comment type="caution">
    <text evidence="12">Lacks conserved residue(s) required for the propagation of feature annotation.</text>
</comment>
<keyword evidence="9 12" id="KW-0811">Translocation</keyword>
<organism evidence="14 15">
    <name type="scientific">Rhizobium redzepovicii</name>
    <dbReference type="NCBI Taxonomy" id="2867518"/>
    <lineage>
        <taxon>Bacteria</taxon>
        <taxon>Pseudomonadati</taxon>
        <taxon>Pseudomonadota</taxon>
        <taxon>Alphaproteobacteria</taxon>
        <taxon>Hyphomicrobiales</taxon>
        <taxon>Rhizobiaceae</taxon>
        <taxon>Rhizobium/Agrobacterium group</taxon>
        <taxon>Rhizobium</taxon>
    </lineage>
</organism>
<evidence type="ECO:0000256" key="7">
    <source>
        <dbReference type="ARBA" id="ARBA00022927"/>
    </source>
</evidence>
<gene>
    <name evidence="14" type="primary">secG</name>
    <name evidence="14" type="ORF">RJJ37_12145</name>
</gene>
<dbReference type="Proteomes" id="UP001269402">
    <property type="component" value="Unassembled WGS sequence"/>
</dbReference>